<feature type="signal peptide" evidence="1">
    <location>
        <begin position="1"/>
        <end position="15"/>
    </location>
</feature>
<comment type="caution">
    <text evidence="2">The sequence shown here is derived from an EMBL/GenBank/DDBJ whole genome shotgun (WGS) entry which is preliminary data.</text>
</comment>
<proteinExistence type="predicted"/>
<feature type="chain" id="PRO_5047299130" description="Secreted protein" evidence="1">
    <location>
        <begin position="16"/>
        <end position="126"/>
    </location>
</feature>
<evidence type="ECO:0000313" key="2">
    <source>
        <dbReference type="EMBL" id="MED6272753.1"/>
    </source>
</evidence>
<evidence type="ECO:0000313" key="3">
    <source>
        <dbReference type="Proteomes" id="UP001352852"/>
    </source>
</evidence>
<protein>
    <recommendedName>
        <fullName evidence="4">Secreted protein</fullName>
    </recommendedName>
</protein>
<reference evidence="2 3" key="1">
    <citation type="submission" date="2021-06" db="EMBL/GenBank/DDBJ databases">
        <authorList>
            <person name="Palmer J.M."/>
        </authorList>
    </citation>
    <scope>NUCLEOTIDE SEQUENCE [LARGE SCALE GENOMIC DNA]</scope>
    <source>
        <strain evidence="2 3">CL_MEX2019</strain>
        <tissue evidence="2">Muscle</tissue>
    </source>
</reference>
<accession>A0ABU7DC81</accession>
<keyword evidence="1" id="KW-0732">Signal</keyword>
<name>A0ABU7DC81_9TELE</name>
<evidence type="ECO:0008006" key="4">
    <source>
        <dbReference type="Google" id="ProtNLM"/>
    </source>
</evidence>
<dbReference type="EMBL" id="JAHUTJ010024526">
    <property type="protein sequence ID" value="MED6272753.1"/>
    <property type="molecule type" value="Genomic_DNA"/>
</dbReference>
<gene>
    <name evidence="2" type="ORF">CHARACLAT_033698</name>
</gene>
<organism evidence="2 3">
    <name type="scientific">Characodon lateralis</name>
    <dbReference type="NCBI Taxonomy" id="208331"/>
    <lineage>
        <taxon>Eukaryota</taxon>
        <taxon>Metazoa</taxon>
        <taxon>Chordata</taxon>
        <taxon>Craniata</taxon>
        <taxon>Vertebrata</taxon>
        <taxon>Euteleostomi</taxon>
        <taxon>Actinopterygii</taxon>
        <taxon>Neopterygii</taxon>
        <taxon>Teleostei</taxon>
        <taxon>Neoteleostei</taxon>
        <taxon>Acanthomorphata</taxon>
        <taxon>Ovalentaria</taxon>
        <taxon>Atherinomorphae</taxon>
        <taxon>Cyprinodontiformes</taxon>
        <taxon>Goodeidae</taxon>
        <taxon>Characodon</taxon>
    </lineage>
</organism>
<evidence type="ECO:0000256" key="1">
    <source>
        <dbReference type="SAM" id="SignalP"/>
    </source>
</evidence>
<dbReference type="Proteomes" id="UP001352852">
    <property type="component" value="Unassembled WGS sequence"/>
</dbReference>
<sequence>MVGVHLIGLICCLLAEQQRIACILPACCSTDIKHTNAAFSILYLTVGIHVYIFHGTRSSLFLTNQRWTHWSALDPAAEPKCSSKSLMSSWSNFGWSSTPEKVLQCSVFSPCVGNGSHCGSLESQCI</sequence>
<keyword evidence="3" id="KW-1185">Reference proteome</keyword>